<dbReference type="AlphaFoldDB" id="A0A0G1RN71"/>
<accession>A0A0G1RN71</accession>
<evidence type="ECO:0000313" key="2">
    <source>
        <dbReference type="Proteomes" id="UP000034107"/>
    </source>
</evidence>
<dbReference type="Proteomes" id="UP000034107">
    <property type="component" value="Unassembled WGS sequence"/>
</dbReference>
<comment type="caution">
    <text evidence="1">The sequence shown here is derived from an EMBL/GenBank/DDBJ whole genome shotgun (WGS) entry which is preliminary data.</text>
</comment>
<organism evidence="1 2">
    <name type="scientific">Candidatus Nomurabacteria bacterium GW2011_GWA1_46_11</name>
    <dbReference type="NCBI Taxonomy" id="1618732"/>
    <lineage>
        <taxon>Bacteria</taxon>
        <taxon>Candidatus Nomuraibacteriota</taxon>
    </lineage>
</organism>
<dbReference type="EMBL" id="LCLS01000003">
    <property type="protein sequence ID" value="KKU22375.1"/>
    <property type="molecule type" value="Genomic_DNA"/>
</dbReference>
<gene>
    <name evidence="1" type="ORF">UX31_C0003G0041</name>
</gene>
<sequence length="207" mass="24490">MPALIGHAVFGRKLIDKYFQGIDEARFYVGTTFPDIRNLGVIPRDQTHTTGIKLVSLQVCENAFDLGFKAHSLVDETHFRFMQQNGIYNFGSELRFAIQALKVYEDRLLYQKLNNWIQIAEYFTEIFDEEKVFQIDLYDIRRWHNYIKRYFFEGPSDNTARNFNAETGFPSSRAEELLKTLEILKSDKKYEDTIFKFYDRFDELVLG</sequence>
<reference evidence="1 2" key="1">
    <citation type="journal article" date="2015" name="Nature">
        <title>rRNA introns, odd ribosomes, and small enigmatic genomes across a large radiation of phyla.</title>
        <authorList>
            <person name="Brown C.T."/>
            <person name="Hug L.A."/>
            <person name="Thomas B.C."/>
            <person name="Sharon I."/>
            <person name="Castelle C.J."/>
            <person name="Singh A."/>
            <person name="Wilkins M.J."/>
            <person name="Williams K.H."/>
            <person name="Banfield J.F."/>
        </authorList>
    </citation>
    <scope>NUCLEOTIDE SEQUENCE [LARGE SCALE GENOMIC DNA]</scope>
</reference>
<evidence type="ECO:0000313" key="1">
    <source>
        <dbReference type="EMBL" id="KKU22375.1"/>
    </source>
</evidence>
<name>A0A0G1RN71_9BACT</name>
<proteinExistence type="predicted"/>
<protein>
    <submittedName>
        <fullName evidence="1">Uncharacterized protein</fullName>
    </submittedName>
</protein>